<name>A0A9Q0NBY9_9DIPT</name>
<gene>
    <name evidence="1" type="ORF">Bhyg_02728</name>
</gene>
<evidence type="ECO:0000313" key="1">
    <source>
        <dbReference type="EMBL" id="KAJ6647505.1"/>
    </source>
</evidence>
<reference evidence="1" key="1">
    <citation type="submission" date="2022-07" db="EMBL/GenBank/DDBJ databases">
        <authorList>
            <person name="Trinca V."/>
            <person name="Uliana J.V.C."/>
            <person name="Torres T.T."/>
            <person name="Ward R.J."/>
            <person name="Monesi N."/>
        </authorList>
    </citation>
    <scope>NUCLEOTIDE SEQUENCE</scope>
    <source>
        <strain evidence="1">HSMRA1968</strain>
        <tissue evidence="1">Whole embryos</tissue>
    </source>
</reference>
<proteinExistence type="predicted"/>
<accession>A0A9Q0NBY9</accession>
<comment type="caution">
    <text evidence="1">The sequence shown here is derived from an EMBL/GenBank/DDBJ whole genome shotgun (WGS) entry which is preliminary data.</text>
</comment>
<dbReference type="EMBL" id="WJQU01000001">
    <property type="protein sequence ID" value="KAJ6647505.1"/>
    <property type="molecule type" value="Genomic_DNA"/>
</dbReference>
<dbReference type="AlphaFoldDB" id="A0A9Q0NBY9"/>
<evidence type="ECO:0000313" key="2">
    <source>
        <dbReference type="Proteomes" id="UP001151699"/>
    </source>
</evidence>
<dbReference type="Proteomes" id="UP001151699">
    <property type="component" value="Chromosome A"/>
</dbReference>
<dbReference type="OrthoDB" id="8093062at2759"/>
<protein>
    <submittedName>
        <fullName evidence="1">Uncharacterized protein</fullName>
    </submittedName>
</protein>
<keyword evidence="2" id="KW-1185">Reference proteome</keyword>
<sequence>MSVCVTSQAGVAMSISHMPKPSSIMQGLPHHLQSSLVQNNVFGMDNAHRNLDEPNPDMLLALLARNKALEGVNSFTRIVDFSENEFQAISQRKT</sequence>
<organism evidence="1 2">
    <name type="scientific">Pseudolycoriella hygida</name>
    <dbReference type="NCBI Taxonomy" id="35572"/>
    <lineage>
        <taxon>Eukaryota</taxon>
        <taxon>Metazoa</taxon>
        <taxon>Ecdysozoa</taxon>
        <taxon>Arthropoda</taxon>
        <taxon>Hexapoda</taxon>
        <taxon>Insecta</taxon>
        <taxon>Pterygota</taxon>
        <taxon>Neoptera</taxon>
        <taxon>Endopterygota</taxon>
        <taxon>Diptera</taxon>
        <taxon>Nematocera</taxon>
        <taxon>Sciaroidea</taxon>
        <taxon>Sciaridae</taxon>
        <taxon>Pseudolycoriella</taxon>
    </lineage>
</organism>